<dbReference type="SUPFAM" id="SSF109604">
    <property type="entry name" value="HD-domain/PDEase-like"/>
    <property type="match status" value="1"/>
</dbReference>
<evidence type="ECO:0000313" key="2">
    <source>
        <dbReference type="EMBL" id="QGT49842.1"/>
    </source>
</evidence>
<dbReference type="PANTHER" id="PTHR43155">
    <property type="entry name" value="CYCLIC DI-GMP PHOSPHODIESTERASE PA4108-RELATED"/>
    <property type="match status" value="1"/>
</dbReference>
<reference evidence="2" key="1">
    <citation type="journal article" date="2020" name="J. ISSAAS">
        <title>Lactobacilli and other gastrointestinal microbiota of Peromyscus leucopus, reservoir host for agents of Lyme disease and other zoonoses in North America.</title>
        <authorList>
            <person name="Milovic A."/>
            <person name="Bassam K."/>
            <person name="Shao H."/>
            <person name="Chatzistamou I."/>
            <person name="Tufts D.M."/>
            <person name="Diuk-Wasser M."/>
            <person name="Barbour A.G."/>
        </authorList>
    </citation>
    <scope>NUCLEOTIDE SEQUENCE</scope>
    <source>
        <strain evidence="2">LL20</strain>
    </source>
</reference>
<dbReference type="Gene3D" id="1.10.3210.10">
    <property type="entry name" value="Hypothetical protein af1432"/>
    <property type="match status" value="1"/>
</dbReference>
<gene>
    <name evidence="2" type="ORF">Melaina855_2290</name>
</gene>
<evidence type="ECO:0000259" key="1">
    <source>
        <dbReference type="PROSITE" id="PS51832"/>
    </source>
</evidence>
<dbReference type="InterPro" id="IPR003607">
    <property type="entry name" value="HD/PDEase_dom"/>
</dbReference>
<dbReference type="Pfam" id="PF01966">
    <property type="entry name" value="HD"/>
    <property type="match status" value="1"/>
</dbReference>
<protein>
    <recommendedName>
        <fullName evidence="1">HD-GYP domain-containing protein</fullName>
    </recommendedName>
</protein>
<dbReference type="PROSITE" id="PS51832">
    <property type="entry name" value="HD_GYP"/>
    <property type="match status" value="1"/>
</dbReference>
<sequence>MEVFNPSLYSIGLNSNIQLNRFGKNVYFGQNPIQDSFQSTSPVKLFNENEIKKMISQNTDIKKLLSENKIPIRLNMTELKDLAQHHCKDTQEIAASIANNLPQSLKQQVNIKNLKDGAMLHDFGKVLIPAEILNKNGALTPEEHKIMDLHSELGYQLLKNSGVNDEILKLVRYHHDNKQNNFVPDINLQILNLADKYSALTEERVYKEAFSPQKALTILYSEVKKGDIHPFIFNALVKSIQTKEVPQIVNKY</sequence>
<dbReference type="CDD" id="cd00077">
    <property type="entry name" value="HDc"/>
    <property type="match status" value="1"/>
</dbReference>
<dbReference type="NCBIfam" id="TIGR00277">
    <property type="entry name" value="HDIG"/>
    <property type="match status" value="1"/>
</dbReference>
<accession>A0A650EK74</accession>
<dbReference type="EMBL" id="MN577570">
    <property type="protein sequence ID" value="QGT49842.1"/>
    <property type="molecule type" value="Genomic_DNA"/>
</dbReference>
<dbReference type="AlphaFoldDB" id="A0A650EK74"/>
<dbReference type="PANTHER" id="PTHR43155:SF2">
    <property type="entry name" value="CYCLIC DI-GMP PHOSPHODIESTERASE PA4108"/>
    <property type="match status" value="1"/>
</dbReference>
<feature type="domain" description="HD-GYP" evidence="1">
    <location>
        <begin position="61"/>
        <end position="251"/>
    </location>
</feature>
<organism evidence="2">
    <name type="scientific">uncultured Candidatus Melainabacteria bacterium</name>
    <dbReference type="NCBI Taxonomy" id="2682970"/>
    <lineage>
        <taxon>Bacteria</taxon>
        <taxon>Bacillati</taxon>
        <taxon>Candidatus Melainabacteria</taxon>
        <taxon>environmental samples</taxon>
    </lineage>
</organism>
<dbReference type="InterPro" id="IPR006675">
    <property type="entry name" value="HDIG_dom"/>
</dbReference>
<dbReference type="InterPro" id="IPR006674">
    <property type="entry name" value="HD_domain"/>
</dbReference>
<proteinExistence type="predicted"/>
<dbReference type="InterPro" id="IPR037522">
    <property type="entry name" value="HD_GYP_dom"/>
</dbReference>
<name>A0A650EK74_9BACT</name>